<dbReference type="SMART" id="SM01079">
    <property type="entry name" value="CHASE"/>
    <property type="match status" value="1"/>
</dbReference>
<evidence type="ECO:0000256" key="2">
    <source>
        <dbReference type="ARBA" id="ARBA00022692"/>
    </source>
</evidence>
<dbReference type="InterPro" id="IPR050401">
    <property type="entry name" value="Cyclic_nucleotide_synthase"/>
</dbReference>
<protein>
    <submittedName>
        <fullName evidence="11">Natriuretic peptide receptor 2</fullName>
    </submittedName>
</protein>
<dbReference type="GO" id="GO:0000166">
    <property type="term" value="F:nucleotide binding"/>
    <property type="evidence" value="ECO:0007669"/>
    <property type="project" value="UniProtKB-KW"/>
</dbReference>
<comment type="caution">
    <text evidence="11">The sequence shown here is derived from an EMBL/GenBank/DDBJ whole genome shotgun (WGS) entry which is preliminary data.</text>
</comment>
<keyword evidence="3" id="KW-0547">Nucleotide-binding</keyword>
<dbReference type="SMART" id="SM00044">
    <property type="entry name" value="CYCc"/>
    <property type="match status" value="1"/>
</dbReference>
<dbReference type="CDD" id="cd07302">
    <property type="entry name" value="CHD"/>
    <property type="match status" value="1"/>
</dbReference>
<feature type="transmembrane region" description="Helical" evidence="8">
    <location>
        <begin position="50"/>
        <end position="71"/>
    </location>
</feature>
<organism evidence="11 12">
    <name type="scientific">Seminavis robusta</name>
    <dbReference type="NCBI Taxonomy" id="568900"/>
    <lineage>
        <taxon>Eukaryota</taxon>
        <taxon>Sar</taxon>
        <taxon>Stramenopiles</taxon>
        <taxon>Ochrophyta</taxon>
        <taxon>Bacillariophyta</taxon>
        <taxon>Bacillariophyceae</taxon>
        <taxon>Bacillariophycidae</taxon>
        <taxon>Naviculales</taxon>
        <taxon>Naviculaceae</taxon>
        <taxon>Seminavis</taxon>
    </lineage>
</organism>
<keyword evidence="6" id="KW-0456">Lyase</keyword>
<feature type="region of interest" description="Disordered" evidence="7">
    <location>
        <begin position="698"/>
        <end position="717"/>
    </location>
</feature>
<dbReference type="GO" id="GO:0005886">
    <property type="term" value="C:plasma membrane"/>
    <property type="evidence" value="ECO:0007669"/>
    <property type="project" value="TreeGrafter"/>
</dbReference>
<feature type="domain" description="CHASE" evidence="10">
    <location>
        <begin position="200"/>
        <end position="266"/>
    </location>
</feature>
<evidence type="ECO:0000256" key="3">
    <source>
        <dbReference type="ARBA" id="ARBA00022741"/>
    </source>
</evidence>
<dbReference type="EMBL" id="CAICTM010000737">
    <property type="protein sequence ID" value="CAB9515786.1"/>
    <property type="molecule type" value="Genomic_DNA"/>
</dbReference>
<evidence type="ECO:0000313" key="11">
    <source>
        <dbReference type="EMBL" id="CAB9515786.1"/>
    </source>
</evidence>
<dbReference type="PANTHER" id="PTHR11920">
    <property type="entry name" value="GUANYLYL CYCLASE"/>
    <property type="match status" value="1"/>
</dbReference>
<feature type="transmembrane region" description="Helical" evidence="8">
    <location>
        <begin position="395"/>
        <end position="413"/>
    </location>
</feature>
<evidence type="ECO:0000256" key="7">
    <source>
        <dbReference type="SAM" id="MobiDB-lite"/>
    </source>
</evidence>
<dbReference type="PROSITE" id="PS50125">
    <property type="entry name" value="GUANYLATE_CYCLASE_2"/>
    <property type="match status" value="1"/>
</dbReference>
<dbReference type="InterPro" id="IPR029787">
    <property type="entry name" value="Nucleotide_cyclase"/>
</dbReference>
<gene>
    <name evidence="11" type="ORF">SEMRO_738_G195290.1</name>
</gene>
<accession>A0A9N8HJ36</accession>
<dbReference type="Gene3D" id="3.30.450.350">
    <property type="entry name" value="CHASE domain"/>
    <property type="match status" value="1"/>
</dbReference>
<dbReference type="GO" id="GO:0004383">
    <property type="term" value="F:guanylate cyclase activity"/>
    <property type="evidence" value="ECO:0007669"/>
    <property type="project" value="TreeGrafter"/>
</dbReference>
<evidence type="ECO:0000313" key="12">
    <source>
        <dbReference type="Proteomes" id="UP001153069"/>
    </source>
</evidence>
<keyword evidence="2 8" id="KW-0812">Transmembrane</keyword>
<name>A0A9N8HJ36_9STRA</name>
<feature type="compositionally biased region" description="Basic and acidic residues" evidence="7">
    <location>
        <begin position="702"/>
        <end position="717"/>
    </location>
</feature>
<dbReference type="PANTHER" id="PTHR11920:SF335">
    <property type="entry name" value="GUANYLATE CYCLASE"/>
    <property type="match status" value="1"/>
</dbReference>
<comment type="subcellular location">
    <subcellularLocation>
        <location evidence="1">Membrane</location>
    </subcellularLocation>
</comment>
<dbReference type="Gene3D" id="3.30.70.1230">
    <property type="entry name" value="Nucleotide cyclase"/>
    <property type="match status" value="1"/>
</dbReference>
<reference evidence="11" key="1">
    <citation type="submission" date="2020-06" db="EMBL/GenBank/DDBJ databases">
        <authorList>
            <consortium name="Plant Systems Biology data submission"/>
        </authorList>
    </citation>
    <scope>NUCLEOTIDE SEQUENCE</scope>
    <source>
        <strain evidence="11">D6</strain>
    </source>
</reference>
<keyword evidence="11" id="KW-0675">Receptor</keyword>
<dbReference type="SUPFAM" id="SSF55073">
    <property type="entry name" value="Nucleotide cyclase"/>
    <property type="match status" value="1"/>
</dbReference>
<dbReference type="Pfam" id="PF00211">
    <property type="entry name" value="Guanylate_cyc"/>
    <property type="match status" value="1"/>
</dbReference>
<evidence type="ECO:0000259" key="10">
    <source>
        <dbReference type="PROSITE" id="PS50839"/>
    </source>
</evidence>
<keyword evidence="4 8" id="KW-1133">Transmembrane helix</keyword>
<dbReference type="GO" id="GO:0007168">
    <property type="term" value="P:receptor guanylyl cyclase signaling pathway"/>
    <property type="evidence" value="ECO:0007669"/>
    <property type="project" value="TreeGrafter"/>
</dbReference>
<dbReference type="InterPro" id="IPR006189">
    <property type="entry name" value="CHASE_dom"/>
</dbReference>
<evidence type="ECO:0000259" key="9">
    <source>
        <dbReference type="PROSITE" id="PS50125"/>
    </source>
</evidence>
<evidence type="ECO:0000256" key="1">
    <source>
        <dbReference type="ARBA" id="ARBA00004370"/>
    </source>
</evidence>
<feature type="domain" description="Guanylate cyclase" evidence="9">
    <location>
        <begin position="543"/>
        <end position="633"/>
    </location>
</feature>
<dbReference type="GO" id="GO:0035556">
    <property type="term" value="P:intracellular signal transduction"/>
    <property type="evidence" value="ECO:0007669"/>
    <property type="project" value="InterPro"/>
</dbReference>
<dbReference type="AlphaFoldDB" id="A0A9N8HJ36"/>
<proteinExistence type="predicted"/>
<dbReference type="PROSITE" id="PS50839">
    <property type="entry name" value="CHASE"/>
    <property type="match status" value="1"/>
</dbReference>
<sequence length="783" mass="87235">MSSHNSKTIDLDMSAVLEEEDSTDEFMDEEEEDDNVSFSSITPTIRRSKWLVALVLLVGIAGGIAFLILGIQKEKDQQDEHFELRATQLTKDLANTVQEYEVAARSVHNVCHNRKTTRAEFKTFFEYLTSGGLRFGAAQCLFNVTHEERPAYEAEAKTYYDENYPPNSVNYTGFKGFKGVVDPETGKVGVKFLMQAEEAPFYFPVHYSEPVIPNARALGLDTYSHPFQQYEIDMAIETRKPVLGTRLKVVQETQEGAFYSVIIRHPGIPQPNETEKLKEIAGILVRIPSLLERRAQEQKESIACFVYDMTPRPGSTGEPVYLGAAQFQAKLENGTVVTTVAFPPVEVDYQQVIQENNHHGRVQEVHIPIAHGTWKVVVTPLPGDDTFQVNTADTVFGGVMILLCTLFLAAFLWRNMRQMETIHEAKHKAQAERKIIAGLFPENVIERLVHDEKIKQQALKRRKKQQGQVFDGKMTMGVELMAATAPTVTTAGTADLMMDPMTLMMLQQEESTETNALSKSLYGSNPIADHFEDTTILFMDMVVETVGDCYVAVVGIPTPVKKHARVMSRFATDCLVKMKALLLDLAEGLGEDTKDLNLRVGLHSGSVTGGVLRGEKGRFQLFGDSMNTAARMEQNGQPGKIHVSASTAEALRASGCGKWLTERQDKIVAKGLGQLTTYWVYVNTDSIGTGFSGFTSLSEHTGTGHRETESSYNHESKELSTWEEKLHESQENLLEEASFADEYEEVAAEQQAPAPQSRLLLSQAQRAFGSFAERFGIQDEVEV</sequence>
<evidence type="ECO:0000256" key="6">
    <source>
        <dbReference type="ARBA" id="ARBA00023239"/>
    </source>
</evidence>
<dbReference type="InterPro" id="IPR001054">
    <property type="entry name" value="A/G_cyclase"/>
</dbReference>
<dbReference type="GO" id="GO:0004016">
    <property type="term" value="F:adenylate cyclase activity"/>
    <property type="evidence" value="ECO:0007669"/>
    <property type="project" value="TreeGrafter"/>
</dbReference>
<keyword evidence="5 8" id="KW-0472">Membrane</keyword>
<evidence type="ECO:0000256" key="8">
    <source>
        <dbReference type="SAM" id="Phobius"/>
    </source>
</evidence>
<dbReference type="Proteomes" id="UP001153069">
    <property type="component" value="Unassembled WGS sequence"/>
</dbReference>
<dbReference type="GO" id="GO:0001653">
    <property type="term" value="F:peptide receptor activity"/>
    <property type="evidence" value="ECO:0007669"/>
    <property type="project" value="TreeGrafter"/>
</dbReference>
<evidence type="ECO:0000256" key="5">
    <source>
        <dbReference type="ARBA" id="ARBA00023136"/>
    </source>
</evidence>
<dbReference type="Pfam" id="PF03924">
    <property type="entry name" value="CHASE"/>
    <property type="match status" value="1"/>
</dbReference>
<keyword evidence="12" id="KW-1185">Reference proteome</keyword>
<dbReference type="InterPro" id="IPR042240">
    <property type="entry name" value="CHASE_sf"/>
</dbReference>
<evidence type="ECO:0000256" key="4">
    <source>
        <dbReference type="ARBA" id="ARBA00022989"/>
    </source>
</evidence>